<dbReference type="STRING" id="177437.HRM2_32580"/>
<sequence>MKKELLILGVVIVSLVAYLVFHSEQKSNYTLPDLSRVAVEEVSTLAVEKNGKTINLYRANGQWTVSDKHYPADTDTVKKLLDVVENLSVSALVSQSRDLRRYDLTPEQGIKVTAKKGDAVVRSFEIGKTAPTNRHTFVTLAGHEGVYHALGDFRRDYDRDVEGFRSKRVFGFDRESLVSLVVEKGDVKRTILAGQPDGKDKDQDQDQATWKAEDGNAVDAGKVDALVADLTHLDCASYMDGQTGTPDDGGTSLLKIQVTTGSGDGAKNVDLVLHGKTENGDYRAASSQTPYSFILNAYQGDDLVSWVDAVLGIKHEGKKTEDK</sequence>
<dbReference type="eggNOG" id="ENOG502ZHAI">
    <property type="taxonomic scope" value="Bacteria"/>
</dbReference>
<dbReference type="Pfam" id="PF14238">
    <property type="entry name" value="DUF4340"/>
    <property type="match status" value="1"/>
</dbReference>
<dbReference type="Proteomes" id="UP000000442">
    <property type="component" value="Chromosome"/>
</dbReference>
<organism evidence="2 3">
    <name type="scientific">Desulforapulum autotrophicum (strain ATCC 43914 / DSM 3382 / VKM B-1955 / HRM2)</name>
    <name type="common">Desulfobacterium autotrophicum</name>
    <dbReference type="NCBI Taxonomy" id="177437"/>
    <lineage>
        <taxon>Bacteria</taxon>
        <taxon>Pseudomonadati</taxon>
        <taxon>Thermodesulfobacteriota</taxon>
        <taxon>Desulfobacteria</taxon>
        <taxon>Desulfobacterales</taxon>
        <taxon>Desulfobacteraceae</taxon>
        <taxon>Desulforapulum</taxon>
    </lineage>
</organism>
<dbReference type="EMBL" id="CP001087">
    <property type="protein sequence ID" value="ACN16337.1"/>
    <property type="molecule type" value="Genomic_DNA"/>
</dbReference>
<evidence type="ECO:0000259" key="1">
    <source>
        <dbReference type="Pfam" id="PF14238"/>
    </source>
</evidence>
<accession>C0QLN3</accession>
<feature type="domain" description="DUF4340" evidence="1">
    <location>
        <begin position="64"/>
        <end position="242"/>
    </location>
</feature>
<dbReference type="HOGENOM" id="CLU_833487_0_0_7"/>
<dbReference type="KEGG" id="dat:HRM2_32580"/>
<dbReference type="OrthoDB" id="5415078at2"/>
<protein>
    <recommendedName>
        <fullName evidence="1">DUF4340 domain-containing protein</fullName>
    </recommendedName>
</protein>
<gene>
    <name evidence="2" type="ordered locus">HRM2_32580</name>
</gene>
<proteinExistence type="predicted"/>
<evidence type="ECO:0000313" key="3">
    <source>
        <dbReference type="Proteomes" id="UP000000442"/>
    </source>
</evidence>
<dbReference type="InterPro" id="IPR025641">
    <property type="entry name" value="DUF4340"/>
</dbReference>
<dbReference type="AlphaFoldDB" id="C0QLN3"/>
<keyword evidence="3" id="KW-1185">Reference proteome</keyword>
<name>C0QLN3_DESAH</name>
<dbReference type="RefSeq" id="WP_015905099.1">
    <property type="nucleotide sequence ID" value="NC_012108.1"/>
</dbReference>
<reference evidence="2 3" key="1">
    <citation type="journal article" date="2009" name="Environ. Microbiol.">
        <title>Genome sequence of Desulfobacterium autotrophicum HRM2, a marine sulfate reducer oxidizing organic carbon completely to carbon dioxide.</title>
        <authorList>
            <person name="Strittmatter A.W."/>
            <person name="Liesegang H."/>
            <person name="Rabus R."/>
            <person name="Decker I."/>
            <person name="Amann J."/>
            <person name="Andres S."/>
            <person name="Henne A."/>
            <person name="Fricke W.F."/>
            <person name="Martinez-Arias R."/>
            <person name="Bartels D."/>
            <person name="Goesmann A."/>
            <person name="Krause L."/>
            <person name="Puehler A."/>
            <person name="Klenk H.P."/>
            <person name="Richter M."/>
            <person name="Schuler M."/>
            <person name="Gloeckner F.O."/>
            <person name="Meyerdierks A."/>
            <person name="Gottschalk G."/>
            <person name="Amann R."/>
        </authorList>
    </citation>
    <scope>NUCLEOTIDE SEQUENCE [LARGE SCALE GENOMIC DNA]</scope>
    <source>
        <strain evidence="3">ATCC 43914 / DSM 3382 / HRM2</strain>
    </source>
</reference>
<evidence type="ECO:0000313" key="2">
    <source>
        <dbReference type="EMBL" id="ACN16337.1"/>
    </source>
</evidence>